<dbReference type="RefSeq" id="WP_311602016.1">
    <property type="nucleotide sequence ID" value="NZ_JAVREM010000046.1"/>
</dbReference>
<dbReference type="EMBL" id="JAVREM010000046">
    <property type="protein sequence ID" value="MDT0321759.1"/>
    <property type="molecule type" value="Genomic_DNA"/>
</dbReference>
<feature type="domain" description="Flavodoxin-like fold" evidence="1">
    <location>
        <begin position="1"/>
        <end position="159"/>
    </location>
</feature>
<dbReference type="InterPro" id="IPR050104">
    <property type="entry name" value="FMN-dep_NADH:Q_OxRdtase_AzoR1"/>
</dbReference>
<keyword evidence="3" id="KW-1185">Reference proteome</keyword>
<reference evidence="3" key="1">
    <citation type="submission" date="2023-07" db="EMBL/GenBank/DDBJ databases">
        <title>30 novel species of actinomycetes from the DSMZ collection.</title>
        <authorList>
            <person name="Nouioui I."/>
        </authorList>
    </citation>
    <scope>NUCLEOTIDE SEQUENCE [LARGE SCALE GENOMIC DNA]</scope>
    <source>
        <strain evidence="3">DSM 44918</strain>
    </source>
</reference>
<comment type="caution">
    <text evidence="2">The sequence shown here is derived from an EMBL/GenBank/DDBJ whole genome shotgun (WGS) entry which is preliminary data.</text>
</comment>
<evidence type="ECO:0000313" key="2">
    <source>
        <dbReference type="EMBL" id="MDT0321759.1"/>
    </source>
</evidence>
<dbReference type="InterPro" id="IPR003680">
    <property type="entry name" value="Flavodoxin_fold"/>
</dbReference>
<dbReference type="Pfam" id="PF02525">
    <property type="entry name" value="Flavodoxin_2"/>
    <property type="match status" value="1"/>
</dbReference>
<sequence length="214" mass="22506">MNLFRLDASILPGTSASAEIADVAEAEWLAAHPDATVTRRHLGVDSLPADAWAAATVGAFAAEAERTREQRDALALGGTLAQELQDADAAILAVPLYNYGVSQHFKTWVDLVIAGAGATTPVLNGTPTVLVTTLGGGYGPGTPREGWDHSTPYLERVLADIWQAELTVIKRELTLAAVTPAMADLRDLAEEERARALAAARDAGRALAGSLTRN</sequence>
<dbReference type="Gene3D" id="3.40.50.360">
    <property type="match status" value="1"/>
</dbReference>
<accession>A0ABU2LVZ7</accession>
<evidence type="ECO:0000259" key="1">
    <source>
        <dbReference type="Pfam" id="PF02525"/>
    </source>
</evidence>
<evidence type="ECO:0000313" key="3">
    <source>
        <dbReference type="Proteomes" id="UP001183420"/>
    </source>
</evidence>
<dbReference type="PANTHER" id="PTHR43741:SF4">
    <property type="entry name" value="FMN-DEPENDENT NADH:QUINONE OXIDOREDUCTASE"/>
    <property type="match status" value="1"/>
</dbReference>
<organism evidence="2 3">
    <name type="scientific">Streptomyces millisiae</name>
    <dbReference type="NCBI Taxonomy" id="3075542"/>
    <lineage>
        <taxon>Bacteria</taxon>
        <taxon>Bacillati</taxon>
        <taxon>Actinomycetota</taxon>
        <taxon>Actinomycetes</taxon>
        <taxon>Kitasatosporales</taxon>
        <taxon>Streptomycetaceae</taxon>
        <taxon>Streptomyces</taxon>
    </lineage>
</organism>
<name>A0ABU2LVZ7_9ACTN</name>
<dbReference type="InterPro" id="IPR029039">
    <property type="entry name" value="Flavoprotein-like_sf"/>
</dbReference>
<dbReference type="PANTHER" id="PTHR43741">
    <property type="entry name" value="FMN-DEPENDENT NADH-AZOREDUCTASE 1"/>
    <property type="match status" value="1"/>
</dbReference>
<dbReference type="Proteomes" id="UP001183420">
    <property type="component" value="Unassembled WGS sequence"/>
</dbReference>
<gene>
    <name evidence="2" type="ORF">RNC47_25840</name>
</gene>
<protein>
    <submittedName>
        <fullName evidence="2">NAD(P)H-dependent oxidoreductase</fullName>
    </submittedName>
</protein>
<proteinExistence type="predicted"/>
<dbReference type="SUPFAM" id="SSF52218">
    <property type="entry name" value="Flavoproteins"/>
    <property type="match status" value="1"/>
</dbReference>